<evidence type="ECO:0000313" key="16">
    <source>
        <dbReference type="Proteomes" id="UP000266272"/>
    </source>
</evidence>
<evidence type="ECO:0000256" key="5">
    <source>
        <dbReference type="ARBA" id="ARBA00022692"/>
    </source>
</evidence>
<dbReference type="Pfam" id="PF00970">
    <property type="entry name" value="FAD_binding_6"/>
    <property type="match status" value="1"/>
</dbReference>
<dbReference type="SUPFAM" id="SSF63380">
    <property type="entry name" value="Riboflavin synthase domain-like"/>
    <property type="match status" value="1"/>
</dbReference>
<sequence>MVLGLPTGQHAAIIADIDGEKITRSYTPVSNNLDLGILELVVKIYPDGKLTGAYFANLQEGDEVHFRGPKGAMRYSRGLCKEIGMLAGGTGITPMFQLIRAICENDRDTTKISLIYANQTEADILLKKELDNFSRRYPDFFKVFYVVEHPSSNWQSGVGYVTKDMMKQRFPAPNADTKVMVCGPPGLVTAAKKVLGEMGYETPGASPRMSDQIFVF</sequence>
<comment type="similarity">
    <text evidence="3 13">Belongs to the flavoprotein pyridine nucleotide cytochrome reductase family.</text>
</comment>
<evidence type="ECO:0000256" key="12">
    <source>
        <dbReference type="PIRSR" id="PIRSR601834-1"/>
    </source>
</evidence>
<dbReference type="GO" id="GO:0005783">
    <property type="term" value="C:endoplasmic reticulum"/>
    <property type="evidence" value="ECO:0007669"/>
    <property type="project" value="TreeGrafter"/>
</dbReference>
<evidence type="ECO:0000256" key="3">
    <source>
        <dbReference type="ARBA" id="ARBA00006105"/>
    </source>
</evidence>
<dbReference type="InterPro" id="IPR017938">
    <property type="entry name" value="Riboflavin_synthase-like_b-brl"/>
</dbReference>
<keyword evidence="5" id="KW-0812">Transmembrane</keyword>
<dbReference type="PRINTS" id="PR00371">
    <property type="entry name" value="FPNCR"/>
</dbReference>
<feature type="binding site" evidence="12">
    <location>
        <position position="93"/>
    </location>
    <ligand>
        <name>FAD</name>
        <dbReference type="ChEBI" id="CHEBI:57692"/>
    </ligand>
</feature>
<dbReference type="GO" id="GO:0005741">
    <property type="term" value="C:mitochondrial outer membrane"/>
    <property type="evidence" value="ECO:0007669"/>
    <property type="project" value="UniProtKB-SubCell"/>
</dbReference>
<reference evidence="15 16" key="1">
    <citation type="journal article" date="2018" name="PLoS Pathog.">
        <title>Evolution of structural diversity of trichothecenes, a family of toxins produced by plant pathogenic and entomopathogenic fungi.</title>
        <authorList>
            <person name="Proctor R.H."/>
            <person name="McCormick S.P."/>
            <person name="Kim H.S."/>
            <person name="Cardoza R.E."/>
            <person name="Stanley A.M."/>
            <person name="Lindo L."/>
            <person name="Kelly A."/>
            <person name="Brown D.W."/>
            <person name="Lee T."/>
            <person name="Vaughan M.M."/>
            <person name="Alexander N.J."/>
            <person name="Busman M."/>
            <person name="Gutierrez S."/>
        </authorList>
    </citation>
    <scope>NUCLEOTIDE SEQUENCE [LARGE SCALE GENOMIC DNA]</scope>
    <source>
        <strain evidence="15 16">IBT 40837</strain>
    </source>
</reference>
<evidence type="ECO:0000259" key="14">
    <source>
        <dbReference type="PROSITE" id="PS51384"/>
    </source>
</evidence>
<protein>
    <recommendedName>
        <fullName evidence="13">NADH-cytochrome b5 reductase</fullName>
        <ecNumber evidence="13">1.6.2.2</ecNumber>
    </recommendedName>
</protein>
<dbReference type="EMBL" id="PXOA01000382">
    <property type="protein sequence ID" value="RFU76088.1"/>
    <property type="molecule type" value="Genomic_DNA"/>
</dbReference>
<evidence type="ECO:0000256" key="10">
    <source>
        <dbReference type="ARBA" id="ARBA00023027"/>
    </source>
</evidence>
<dbReference type="Gene3D" id="2.40.30.10">
    <property type="entry name" value="Translation factors"/>
    <property type="match status" value="1"/>
</dbReference>
<comment type="catalytic activity">
    <reaction evidence="13">
        <text>2 Fe(III)-[cytochrome b5] + NADH = 2 Fe(II)-[cytochrome b5] + NAD(+) + H(+)</text>
        <dbReference type="Rhea" id="RHEA:46680"/>
        <dbReference type="Rhea" id="RHEA-COMP:10438"/>
        <dbReference type="Rhea" id="RHEA-COMP:10439"/>
        <dbReference type="ChEBI" id="CHEBI:15378"/>
        <dbReference type="ChEBI" id="CHEBI:29033"/>
        <dbReference type="ChEBI" id="CHEBI:29034"/>
        <dbReference type="ChEBI" id="CHEBI:57540"/>
        <dbReference type="ChEBI" id="CHEBI:57945"/>
        <dbReference type="EC" id="1.6.2.2"/>
    </reaction>
</comment>
<keyword evidence="8" id="KW-1133">Transmembrane helix</keyword>
<keyword evidence="9 13" id="KW-0560">Oxidoreductase</keyword>
<dbReference type="FunFam" id="3.40.50.80:FF:000019">
    <property type="entry name" value="NADH-cytochrome b5 reductase"/>
    <property type="match status" value="1"/>
</dbReference>
<feature type="binding site" evidence="12">
    <location>
        <position position="49"/>
    </location>
    <ligand>
        <name>FAD</name>
        <dbReference type="ChEBI" id="CHEBI:57692"/>
    </ligand>
</feature>
<keyword evidence="4 12" id="KW-0285">Flavoprotein</keyword>
<evidence type="ECO:0000256" key="4">
    <source>
        <dbReference type="ARBA" id="ARBA00022630"/>
    </source>
</evidence>
<dbReference type="Gene3D" id="3.40.50.80">
    <property type="entry name" value="Nucleotide-binding domain of ferredoxin-NADP reductase (FNR) module"/>
    <property type="match status" value="1"/>
</dbReference>
<dbReference type="PANTHER" id="PTHR19370">
    <property type="entry name" value="NADH-CYTOCHROME B5 REDUCTASE"/>
    <property type="match status" value="1"/>
</dbReference>
<feature type="binding site" evidence="12">
    <location>
        <position position="43"/>
    </location>
    <ligand>
        <name>FAD</name>
        <dbReference type="ChEBI" id="CHEBI:57692"/>
    </ligand>
</feature>
<dbReference type="SUPFAM" id="SSF52343">
    <property type="entry name" value="Ferredoxin reductase-like, C-terminal NADP-linked domain"/>
    <property type="match status" value="1"/>
</dbReference>
<dbReference type="PROSITE" id="PS51384">
    <property type="entry name" value="FAD_FR"/>
    <property type="match status" value="1"/>
</dbReference>
<feature type="domain" description="FAD-binding FR-type" evidence="14">
    <location>
        <begin position="1"/>
        <end position="76"/>
    </location>
</feature>
<dbReference type="CDD" id="cd06183">
    <property type="entry name" value="cyt_b5_reduct_like"/>
    <property type="match status" value="1"/>
</dbReference>
<dbReference type="PRINTS" id="PR00406">
    <property type="entry name" value="CYTB5RDTASE"/>
</dbReference>
<dbReference type="Pfam" id="PF00175">
    <property type="entry name" value="NAD_binding_1"/>
    <property type="match status" value="1"/>
</dbReference>
<keyword evidence="6" id="KW-0496">Mitochondrion</keyword>
<keyword evidence="16" id="KW-1185">Reference proteome</keyword>
<keyword evidence="10 13" id="KW-0520">NAD</keyword>
<dbReference type="STRING" id="490622.A0A395NJ36"/>
<dbReference type="InterPro" id="IPR001709">
    <property type="entry name" value="Flavoprot_Pyr_Nucl_cyt_Rdtase"/>
</dbReference>
<dbReference type="InterPro" id="IPR001433">
    <property type="entry name" value="OxRdtase_FAD/NAD-bd"/>
</dbReference>
<dbReference type="PANTHER" id="PTHR19370:SF178">
    <property type="entry name" value="CYTOCHROME-B5 REDUCTASE"/>
    <property type="match status" value="1"/>
</dbReference>
<keyword evidence="7 12" id="KW-0274">FAD</keyword>
<gene>
    <name evidence="15" type="ORF">TARUN_6160</name>
</gene>
<evidence type="ECO:0000256" key="7">
    <source>
        <dbReference type="ARBA" id="ARBA00022827"/>
    </source>
</evidence>
<comment type="caution">
    <text evidence="15">The sequence shown here is derived from an EMBL/GenBank/DDBJ whole genome shotgun (WGS) entry which is preliminary data.</text>
</comment>
<dbReference type="InterPro" id="IPR017927">
    <property type="entry name" value="FAD-bd_FR_type"/>
</dbReference>
<accession>A0A395NJ36</accession>
<evidence type="ECO:0000256" key="9">
    <source>
        <dbReference type="ARBA" id="ARBA00023002"/>
    </source>
</evidence>
<name>A0A395NJ36_TRIAR</name>
<evidence type="ECO:0000256" key="2">
    <source>
        <dbReference type="ARBA" id="ARBA00004572"/>
    </source>
</evidence>
<dbReference type="InterPro" id="IPR008333">
    <property type="entry name" value="Cbr1-like_FAD-bd_dom"/>
</dbReference>
<dbReference type="InterPro" id="IPR039261">
    <property type="entry name" value="FNR_nucleotide-bd"/>
</dbReference>
<feature type="binding site" evidence="12">
    <location>
        <position position="24"/>
    </location>
    <ligand>
        <name>FAD</name>
        <dbReference type="ChEBI" id="CHEBI:57692"/>
    </ligand>
</feature>
<evidence type="ECO:0000256" key="11">
    <source>
        <dbReference type="ARBA" id="ARBA00023136"/>
    </source>
</evidence>
<comment type="subcellular location">
    <subcellularLocation>
        <location evidence="2">Mitochondrion outer membrane</location>
        <topology evidence="2">Single-pass membrane protein</topology>
    </subcellularLocation>
</comment>
<dbReference type="AlphaFoldDB" id="A0A395NJ36"/>
<keyword evidence="6" id="KW-1000">Mitochondrion outer membrane</keyword>
<dbReference type="EC" id="1.6.2.2" evidence="13"/>
<proteinExistence type="inferred from homology"/>
<dbReference type="GO" id="GO:0090524">
    <property type="term" value="F:cytochrome-b5 reductase activity, acting on NADH"/>
    <property type="evidence" value="ECO:0007669"/>
    <property type="project" value="UniProtKB-EC"/>
</dbReference>
<dbReference type="Proteomes" id="UP000266272">
    <property type="component" value="Unassembled WGS sequence"/>
</dbReference>
<dbReference type="InterPro" id="IPR001834">
    <property type="entry name" value="CBR-like"/>
</dbReference>
<comment type="cofactor">
    <cofactor evidence="1 12 13">
        <name>FAD</name>
        <dbReference type="ChEBI" id="CHEBI:57692"/>
    </cofactor>
</comment>
<dbReference type="OrthoDB" id="432685at2759"/>
<organism evidence="15 16">
    <name type="scientific">Trichoderma arundinaceum</name>
    <dbReference type="NCBI Taxonomy" id="490622"/>
    <lineage>
        <taxon>Eukaryota</taxon>
        <taxon>Fungi</taxon>
        <taxon>Dikarya</taxon>
        <taxon>Ascomycota</taxon>
        <taxon>Pezizomycotina</taxon>
        <taxon>Sordariomycetes</taxon>
        <taxon>Hypocreomycetidae</taxon>
        <taxon>Hypocreales</taxon>
        <taxon>Hypocreaceae</taxon>
        <taxon>Trichoderma</taxon>
    </lineage>
</organism>
<evidence type="ECO:0000256" key="6">
    <source>
        <dbReference type="ARBA" id="ARBA00022787"/>
    </source>
</evidence>
<feature type="binding site" evidence="12">
    <location>
        <position position="26"/>
    </location>
    <ligand>
        <name>FAD</name>
        <dbReference type="ChEBI" id="CHEBI:57692"/>
    </ligand>
</feature>
<evidence type="ECO:0000313" key="15">
    <source>
        <dbReference type="EMBL" id="RFU76088.1"/>
    </source>
</evidence>
<feature type="binding site" evidence="12">
    <location>
        <position position="41"/>
    </location>
    <ligand>
        <name>FAD</name>
        <dbReference type="ChEBI" id="CHEBI:57692"/>
    </ligand>
</feature>
<evidence type="ECO:0000256" key="13">
    <source>
        <dbReference type="RuleBase" id="RU361226"/>
    </source>
</evidence>
<keyword evidence="11" id="KW-0472">Membrane</keyword>
<evidence type="ECO:0000256" key="1">
    <source>
        <dbReference type="ARBA" id="ARBA00001974"/>
    </source>
</evidence>
<evidence type="ECO:0000256" key="8">
    <source>
        <dbReference type="ARBA" id="ARBA00022989"/>
    </source>
</evidence>